<evidence type="ECO:0000313" key="2">
    <source>
        <dbReference type="Proteomes" id="UP000530060"/>
    </source>
</evidence>
<gene>
    <name evidence="1" type="ORF">FLAT13_03686</name>
</gene>
<dbReference type="Proteomes" id="UP000530060">
    <property type="component" value="Unassembled WGS sequence"/>
</dbReference>
<dbReference type="AlphaFoldDB" id="A0A6V6Z5Y5"/>
<accession>A0A6V6Z5Y5</accession>
<evidence type="ECO:0000313" key="1">
    <source>
        <dbReference type="EMBL" id="CAD0007191.1"/>
    </source>
</evidence>
<proteinExistence type="predicted"/>
<comment type="caution">
    <text evidence="1">The sequence shown here is derived from an EMBL/GenBank/DDBJ whole genome shotgun (WGS) entry which is preliminary data.</text>
</comment>
<protein>
    <submittedName>
        <fullName evidence="1">Uncharacterized protein</fullName>
    </submittedName>
</protein>
<dbReference type="EMBL" id="CAIJDP010000082">
    <property type="protein sequence ID" value="CAD0007191.1"/>
    <property type="molecule type" value="Genomic_DNA"/>
</dbReference>
<organism evidence="1 2">
    <name type="scientific">Flavobacterium salmonis</name>
    <dbReference type="NCBI Taxonomy" id="2654844"/>
    <lineage>
        <taxon>Bacteria</taxon>
        <taxon>Pseudomonadati</taxon>
        <taxon>Bacteroidota</taxon>
        <taxon>Flavobacteriia</taxon>
        <taxon>Flavobacteriales</taxon>
        <taxon>Flavobacteriaceae</taxon>
        <taxon>Flavobacterium</taxon>
    </lineage>
</organism>
<reference evidence="1 2" key="1">
    <citation type="submission" date="2020-06" db="EMBL/GenBank/DDBJ databases">
        <authorList>
            <person name="Criscuolo A."/>
        </authorList>
    </citation>
    <scope>NUCLEOTIDE SEQUENCE [LARGE SCALE GENOMIC DNA]</scope>
    <source>
        <strain evidence="2">CIP 111411</strain>
    </source>
</reference>
<name>A0A6V6Z5Y5_9FLAO</name>
<sequence>MTLYKINQSLLEKAGLYLIIQPYCIHKNNVTTTSYFRHKVTYGFRDL</sequence>
<keyword evidence="2" id="KW-1185">Reference proteome</keyword>